<keyword evidence="2" id="KW-0812">Transmembrane</keyword>
<dbReference type="InterPro" id="IPR032389">
    <property type="entry name" value="GspB_C"/>
</dbReference>
<dbReference type="InterPro" id="IPR021812">
    <property type="entry name" value="DUF3391"/>
</dbReference>
<feature type="transmembrane region" description="Helical" evidence="2">
    <location>
        <begin position="127"/>
        <end position="145"/>
    </location>
</feature>
<evidence type="ECO:0000313" key="5">
    <source>
        <dbReference type="EMBL" id="AEP29118.1"/>
    </source>
</evidence>
<reference evidence="5 6" key="1">
    <citation type="journal article" date="2011" name="J. Bacteriol.">
        <title>Complete genome sequence of seawater bacterium Glaciecola nitratireducens FR1064T.</title>
        <authorList>
            <person name="Bian F."/>
            <person name="Qin Q.L."/>
            <person name="Xie B.B."/>
            <person name="Shu Y.L."/>
            <person name="Zhang X.Y."/>
            <person name="Yu Y."/>
            <person name="Chen B."/>
            <person name="Chen X.L."/>
            <person name="Zhou B.C."/>
            <person name="Zhang Y.Z."/>
        </authorList>
    </citation>
    <scope>NUCLEOTIDE SEQUENCE [LARGE SCALE GENOMIC DNA]</scope>
    <source>
        <strain evidence="6">JCM 12485 / KCTC 12276 / FR1064</strain>
    </source>
</reference>
<evidence type="ECO:0000313" key="6">
    <source>
        <dbReference type="Proteomes" id="UP000009282"/>
    </source>
</evidence>
<keyword evidence="2" id="KW-0472">Membrane</keyword>
<proteinExistence type="predicted"/>
<feature type="region of interest" description="Disordered" evidence="1">
    <location>
        <begin position="255"/>
        <end position="278"/>
    </location>
</feature>
<dbReference type="Proteomes" id="UP000009282">
    <property type="component" value="Chromosome"/>
</dbReference>
<dbReference type="RefSeq" id="WP_014107993.1">
    <property type="nucleotide sequence ID" value="NC_016041.1"/>
</dbReference>
<evidence type="ECO:0000259" key="3">
    <source>
        <dbReference type="Pfam" id="PF11871"/>
    </source>
</evidence>
<feature type="compositionally biased region" description="Basic and acidic residues" evidence="1">
    <location>
        <begin position="196"/>
        <end position="215"/>
    </location>
</feature>
<dbReference type="GO" id="GO:0015627">
    <property type="term" value="C:type II protein secretion system complex"/>
    <property type="evidence" value="ECO:0007669"/>
    <property type="project" value="InterPro"/>
</dbReference>
<feature type="region of interest" description="Disordered" evidence="1">
    <location>
        <begin position="82"/>
        <end position="105"/>
    </location>
</feature>
<feature type="compositionally biased region" description="Polar residues" evidence="1">
    <location>
        <begin position="216"/>
        <end position="236"/>
    </location>
</feature>
<organism evidence="5 6">
    <name type="scientific">Glaciecola nitratireducens (strain JCM 12485 / KCTC 12276 / FR1064)</name>
    <dbReference type="NCBI Taxonomy" id="1085623"/>
    <lineage>
        <taxon>Bacteria</taxon>
        <taxon>Pseudomonadati</taxon>
        <taxon>Pseudomonadota</taxon>
        <taxon>Gammaproteobacteria</taxon>
        <taxon>Alteromonadales</taxon>
        <taxon>Alteromonadaceae</taxon>
        <taxon>Brumicola</taxon>
    </lineage>
</organism>
<feature type="compositionally biased region" description="Polar residues" evidence="1">
    <location>
        <begin position="179"/>
        <end position="195"/>
    </location>
</feature>
<feature type="region of interest" description="Disordered" evidence="1">
    <location>
        <begin position="173"/>
        <end position="240"/>
    </location>
</feature>
<feature type="domain" description="Type II secretion system protein GspB C-terminal" evidence="4">
    <location>
        <begin position="331"/>
        <end position="390"/>
    </location>
</feature>
<name>G4QJZ6_GLANF</name>
<feature type="domain" description="DUF3391" evidence="3">
    <location>
        <begin position="3"/>
        <end position="103"/>
    </location>
</feature>
<dbReference type="AlphaFoldDB" id="G4QJZ6"/>
<protein>
    <submittedName>
        <fullName evidence="5">General secretion pathway protein B</fullName>
    </submittedName>
</protein>
<evidence type="ECO:0000256" key="1">
    <source>
        <dbReference type="SAM" id="MobiDB-lite"/>
    </source>
</evidence>
<dbReference type="STRING" id="1085623.GNIT_0981"/>
<dbReference type="EMBL" id="CP003060">
    <property type="protein sequence ID" value="AEP29118.1"/>
    <property type="molecule type" value="Genomic_DNA"/>
</dbReference>
<dbReference type="Pfam" id="PF11871">
    <property type="entry name" value="DUF3391"/>
    <property type="match status" value="1"/>
</dbReference>
<evidence type="ECO:0000259" key="4">
    <source>
        <dbReference type="Pfam" id="PF16537"/>
    </source>
</evidence>
<dbReference type="Pfam" id="PF16537">
    <property type="entry name" value="T2SSB"/>
    <property type="match status" value="1"/>
</dbReference>
<evidence type="ECO:0000256" key="2">
    <source>
        <dbReference type="SAM" id="Phobius"/>
    </source>
</evidence>
<dbReference type="HOGENOM" id="CLU_663316_0_0_6"/>
<dbReference type="OrthoDB" id="5432325at2"/>
<dbReference type="eggNOG" id="COG3267">
    <property type="taxonomic scope" value="Bacteria"/>
</dbReference>
<keyword evidence="2" id="KW-1133">Transmembrane helix</keyword>
<dbReference type="KEGG" id="gni:GNIT_0981"/>
<keyword evidence="6" id="KW-1185">Reference proteome</keyword>
<accession>G4QJZ6</accession>
<sequence length="394" mass="43703">MHKVINVKDLQPGMLVSKVISQHGPVKIRKIGMIRSPEMIKGLTEMGVTEVEVDLSQSFGLQDADEAEISIEPLEKEAKLTPTQQLLQNERQSARTSNDTSKQYNRSLFMPSMDSLPSSWDLYGKNIALLLLLVIGGVCVGWNIASIPKWLSLSKSKDYVVIDYQPAYSARKREELTVGENSSKNTDGPNNLASTEQEKNAKGSTEKVSPGKETSKQNPQAVDSANNFTSEQANQPSKEEVEPLVLGYQPKDEAQQEALDRVVESQSETISNEAEETQTDARISAALLNKINKAIADLDNDTNLDSGNQQATNYDDLPRIDQLSIAIQTQLPSMAFSAHMYSSDRDGRWVRVNGRRLVEGDFIAEGLQLVNIEPQKVILSFKDEIFTMNALSDW</sequence>
<gene>
    <name evidence="5" type="primary">gspB</name>
    <name evidence="5" type="ordered locus">GNIT_0981</name>
</gene>